<dbReference type="InParanoid" id="A0LGQ9"/>
<evidence type="ECO:0000313" key="2">
    <source>
        <dbReference type="Proteomes" id="UP000001784"/>
    </source>
</evidence>
<dbReference type="InterPro" id="IPR038128">
    <property type="entry name" value="Gamma_PGA_hydro_sf"/>
</dbReference>
<dbReference type="OrthoDB" id="7721587at2"/>
<evidence type="ECO:0000313" key="1">
    <source>
        <dbReference type="EMBL" id="ABK16611.1"/>
    </source>
</evidence>
<keyword evidence="2" id="KW-1185">Reference proteome</keyword>
<dbReference type="RefSeq" id="WP_011697782.1">
    <property type="nucleotide sequence ID" value="NC_008554.1"/>
</dbReference>
<gene>
    <name evidence="1" type="ordered locus">Sfum_0915</name>
</gene>
<dbReference type="AlphaFoldDB" id="A0LGQ9"/>
<dbReference type="Pfam" id="PF05908">
    <property type="entry name" value="Gamma_PGA_hydro"/>
    <property type="match status" value="1"/>
</dbReference>
<sequence length="229" mass="24357">MPIRSDRFHSYAELKAAEREGTDYRITVRPGKLPIAVMAPHGGGIEPGTSELARAVADGKFTCYCFDGVKPRGNGSLHLTSTRFDEPLGVGVASGAHTVVTLHGCGGGGEYVLVGGGNALLGDRIRTVLPGTGIAVRQGSRLAGRSPLNLCNRCGNCGGVQLELSRGLRAGMFKDLTPEGRKITTAVFETFVSRLRDLLTDYEREIEKKTARLAPGKESLRDFTAPSAD</sequence>
<organism evidence="1 2">
    <name type="scientific">Syntrophobacter fumaroxidans (strain DSM 10017 / MPOB)</name>
    <dbReference type="NCBI Taxonomy" id="335543"/>
    <lineage>
        <taxon>Bacteria</taxon>
        <taxon>Pseudomonadati</taxon>
        <taxon>Thermodesulfobacteriota</taxon>
        <taxon>Syntrophobacteria</taxon>
        <taxon>Syntrophobacterales</taxon>
        <taxon>Syntrophobacteraceae</taxon>
        <taxon>Syntrophobacter</taxon>
    </lineage>
</organism>
<name>A0LGQ9_SYNFM</name>
<dbReference type="InterPro" id="IPR008585">
    <property type="entry name" value="Gamma_PGA_hydro"/>
</dbReference>
<accession>A0LGQ9</accession>
<protein>
    <recommendedName>
        <fullName evidence="3">Phage-related replication protein-like</fullName>
    </recommendedName>
</protein>
<dbReference type="Gene3D" id="3.40.630.100">
    <property type="entry name" value="Poly-gamma-glutamate hydrolase, zinc-binding motif"/>
    <property type="match status" value="1"/>
</dbReference>
<evidence type="ECO:0008006" key="3">
    <source>
        <dbReference type="Google" id="ProtNLM"/>
    </source>
</evidence>
<dbReference type="Proteomes" id="UP000001784">
    <property type="component" value="Chromosome"/>
</dbReference>
<reference evidence="1 2" key="1">
    <citation type="submission" date="2006-10" db="EMBL/GenBank/DDBJ databases">
        <title>Complete sequence of Syntrophobacter fumaroxidans MPOB.</title>
        <authorList>
            <consortium name="US DOE Joint Genome Institute"/>
            <person name="Copeland A."/>
            <person name="Lucas S."/>
            <person name="Lapidus A."/>
            <person name="Barry K."/>
            <person name="Detter J.C."/>
            <person name="Glavina del Rio T."/>
            <person name="Hammon N."/>
            <person name="Israni S."/>
            <person name="Pitluck S."/>
            <person name="Goltsman E.G."/>
            <person name="Martinez M."/>
            <person name="Schmutz J."/>
            <person name="Larimer F."/>
            <person name="Land M."/>
            <person name="Hauser L."/>
            <person name="Kyrpides N."/>
            <person name="Kim E."/>
            <person name="Boone D.R."/>
            <person name="Brockman F."/>
            <person name="Culley D."/>
            <person name="Ferry J."/>
            <person name="Gunsalus R."/>
            <person name="McInerney M.J."/>
            <person name="Morrison M."/>
            <person name="Plugge C."/>
            <person name="Rohlin L."/>
            <person name="Scholten J."/>
            <person name="Sieber J."/>
            <person name="Stams A.J.M."/>
            <person name="Worm P."/>
            <person name="Henstra A.M."/>
            <person name="Richardson P."/>
        </authorList>
    </citation>
    <scope>NUCLEOTIDE SEQUENCE [LARGE SCALE GENOMIC DNA]</scope>
    <source>
        <strain evidence="2">DSM 10017 / MPOB</strain>
    </source>
</reference>
<dbReference type="KEGG" id="sfu:Sfum_0915"/>
<dbReference type="HOGENOM" id="CLU_082126_1_0_7"/>
<proteinExistence type="predicted"/>
<dbReference type="STRING" id="335543.Sfum_0915"/>
<dbReference type="EMBL" id="CP000478">
    <property type="protein sequence ID" value="ABK16611.1"/>
    <property type="molecule type" value="Genomic_DNA"/>
</dbReference>
<dbReference type="eggNOG" id="COG4195">
    <property type="taxonomic scope" value="Bacteria"/>
</dbReference>